<dbReference type="AlphaFoldDB" id="A0A1E5UP05"/>
<comment type="caution">
    <text evidence="1">The sequence shown here is derived from an EMBL/GenBank/DDBJ whole genome shotgun (WGS) entry which is preliminary data.</text>
</comment>
<organism evidence="1 2">
    <name type="scientific">Dichanthelium oligosanthes</name>
    <dbReference type="NCBI Taxonomy" id="888268"/>
    <lineage>
        <taxon>Eukaryota</taxon>
        <taxon>Viridiplantae</taxon>
        <taxon>Streptophyta</taxon>
        <taxon>Embryophyta</taxon>
        <taxon>Tracheophyta</taxon>
        <taxon>Spermatophyta</taxon>
        <taxon>Magnoliopsida</taxon>
        <taxon>Liliopsida</taxon>
        <taxon>Poales</taxon>
        <taxon>Poaceae</taxon>
        <taxon>PACMAD clade</taxon>
        <taxon>Panicoideae</taxon>
        <taxon>Panicodae</taxon>
        <taxon>Paniceae</taxon>
        <taxon>Dichantheliinae</taxon>
        <taxon>Dichanthelium</taxon>
    </lineage>
</organism>
<feature type="non-terminal residue" evidence="1">
    <location>
        <position position="80"/>
    </location>
</feature>
<dbReference type="OrthoDB" id="10598792at2759"/>
<dbReference type="EMBL" id="LWDX02069660">
    <property type="protein sequence ID" value="OEL14548.1"/>
    <property type="molecule type" value="Genomic_DNA"/>
</dbReference>
<accession>A0A1E5UP05</accession>
<evidence type="ECO:0000313" key="1">
    <source>
        <dbReference type="EMBL" id="OEL14548.1"/>
    </source>
</evidence>
<gene>
    <name evidence="1" type="ORF">BAE44_0024433</name>
</gene>
<sequence>LGSEVLETACEDVGNKHEIGVVFGFASAERIRVLWFKKGSILLKIQRSAVAMTSSSSLIWMISVRKMMMASSSLTPRTRV</sequence>
<evidence type="ECO:0000313" key="2">
    <source>
        <dbReference type="Proteomes" id="UP000095767"/>
    </source>
</evidence>
<keyword evidence="2" id="KW-1185">Reference proteome</keyword>
<dbReference type="Proteomes" id="UP000095767">
    <property type="component" value="Unassembled WGS sequence"/>
</dbReference>
<name>A0A1E5UP05_9POAL</name>
<protein>
    <submittedName>
        <fullName evidence="1">Uncharacterized protein</fullName>
    </submittedName>
</protein>
<proteinExistence type="predicted"/>
<reference evidence="1 2" key="1">
    <citation type="submission" date="2016-09" db="EMBL/GenBank/DDBJ databases">
        <title>The draft genome of Dichanthelium oligosanthes: A C3 panicoid grass species.</title>
        <authorList>
            <person name="Studer A.J."/>
            <person name="Schnable J.C."/>
            <person name="Brutnell T.P."/>
        </authorList>
    </citation>
    <scope>NUCLEOTIDE SEQUENCE [LARGE SCALE GENOMIC DNA]</scope>
    <source>
        <strain evidence="2">cv. Kellogg 1175</strain>
        <tissue evidence="1">Leaf</tissue>
    </source>
</reference>
<feature type="non-terminal residue" evidence="1">
    <location>
        <position position="1"/>
    </location>
</feature>